<protein>
    <submittedName>
        <fullName evidence="2">Uncharacterized protein</fullName>
    </submittedName>
</protein>
<dbReference type="HOGENOM" id="CLU_052707_0_0_1"/>
<name>T5AEU9_OPHSC</name>
<keyword evidence="1" id="KW-0732">Signal</keyword>
<evidence type="ECO:0000313" key="2">
    <source>
        <dbReference type="EMBL" id="EQL00257.1"/>
    </source>
</evidence>
<dbReference type="Proteomes" id="UP000019374">
    <property type="component" value="Unassembled WGS sequence"/>
</dbReference>
<accession>T5AEU9</accession>
<organism evidence="2 3">
    <name type="scientific">Ophiocordyceps sinensis (strain Co18 / CGMCC 3.14243)</name>
    <name type="common">Yarsagumba caterpillar fungus</name>
    <name type="synonym">Hirsutella sinensis</name>
    <dbReference type="NCBI Taxonomy" id="911162"/>
    <lineage>
        <taxon>Eukaryota</taxon>
        <taxon>Fungi</taxon>
        <taxon>Dikarya</taxon>
        <taxon>Ascomycota</taxon>
        <taxon>Pezizomycotina</taxon>
        <taxon>Sordariomycetes</taxon>
        <taxon>Hypocreomycetidae</taxon>
        <taxon>Hypocreales</taxon>
        <taxon>Ophiocordycipitaceae</taxon>
        <taxon>Ophiocordyceps</taxon>
    </lineage>
</organism>
<feature type="chain" id="PRO_5004605881" evidence="1">
    <location>
        <begin position="20"/>
        <end position="348"/>
    </location>
</feature>
<feature type="signal peptide" evidence="1">
    <location>
        <begin position="1"/>
        <end position="19"/>
    </location>
</feature>
<gene>
    <name evidence="2" type="ORF">OCS_04033</name>
</gene>
<dbReference type="EMBL" id="KE652875">
    <property type="protein sequence ID" value="EQL00257.1"/>
    <property type="molecule type" value="Genomic_DNA"/>
</dbReference>
<evidence type="ECO:0000313" key="3">
    <source>
        <dbReference type="Proteomes" id="UP000019374"/>
    </source>
</evidence>
<sequence length="348" mass="37727">MELPFLSALAGWAIASVAALGVSLASRDNIAVTLLAYTTPSSSTLSLLNEDAELWASSCSSKLDDGPFHDFVIAAEFDHVGSGHIMVGPQTYVIHENPSVSGGIICGAMYNDEDILVTCKLFIPGRLLYSAKRATPPNCATQGLDKEQSRLKAHLSALLSPNTSFTKNDEMANCDADVSDQGFAQLDRPKRSACTVGIFTELVGDGNPHQNHHHRQITQNLHCASASGCRIDYQSSSGWTMSWSASGAIYQWISGGFGVARTRTTGQSYGCNVQRDQTVCVWHSFAHTAYTVRNYNLLCGDKLYGDDRRIRSPNKRSVGEGFYCVVGAQYCRDFGDGYWDKNGRAGGP</sequence>
<dbReference type="OrthoDB" id="3641682at2759"/>
<evidence type="ECO:0000256" key="1">
    <source>
        <dbReference type="SAM" id="SignalP"/>
    </source>
</evidence>
<dbReference type="eggNOG" id="ENOG502SUW7">
    <property type="taxonomic scope" value="Eukaryota"/>
</dbReference>
<proteinExistence type="predicted"/>
<reference evidence="2 3" key="1">
    <citation type="journal article" date="2013" name="Chin. Sci. Bull.">
        <title>Genome survey uncovers the secrets of sex and lifestyle in caterpillar fungus.</title>
        <authorList>
            <person name="Hu X."/>
            <person name="Zhang Y."/>
            <person name="Xiao G."/>
            <person name="Zheng P."/>
            <person name="Xia Y."/>
            <person name="Zhang X."/>
            <person name="St Leger R.J."/>
            <person name="Liu X."/>
            <person name="Wang C."/>
        </authorList>
    </citation>
    <scope>NUCLEOTIDE SEQUENCE [LARGE SCALE GENOMIC DNA]</scope>
    <source>
        <strain evidence="3">Co18 / CGMCC 3.14243</strain>
        <tissue evidence="2">Fruit-body</tissue>
    </source>
</reference>
<dbReference type="AlphaFoldDB" id="T5AEU9"/>